<name>A0ABV8YNJ8_9ACTN</name>
<organism evidence="2 3">
    <name type="scientific">Streptomyces xiangluensis</name>
    <dbReference type="NCBI Taxonomy" id="2665720"/>
    <lineage>
        <taxon>Bacteria</taxon>
        <taxon>Bacillati</taxon>
        <taxon>Actinomycetota</taxon>
        <taxon>Actinomycetes</taxon>
        <taxon>Kitasatosporales</taxon>
        <taxon>Streptomycetaceae</taxon>
        <taxon>Streptomyces</taxon>
    </lineage>
</organism>
<comment type="caution">
    <text evidence="2">The sequence shown here is derived from an EMBL/GenBank/DDBJ whole genome shotgun (WGS) entry which is preliminary data.</text>
</comment>
<proteinExistence type="predicted"/>
<feature type="region of interest" description="Disordered" evidence="1">
    <location>
        <begin position="1"/>
        <end position="49"/>
    </location>
</feature>
<dbReference type="Proteomes" id="UP001596012">
    <property type="component" value="Unassembled WGS sequence"/>
</dbReference>
<evidence type="ECO:0000313" key="3">
    <source>
        <dbReference type="Proteomes" id="UP001596012"/>
    </source>
</evidence>
<gene>
    <name evidence="2" type="ORF">ACFPH6_20435</name>
</gene>
<evidence type="ECO:0000256" key="1">
    <source>
        <dbReference type="SAM" id="MobiDB-lite"/>
    </source>
</evidence>
<reference evidence="3" key="1">
    <citation type="journal article" date="2019" name="Int. J. Syst. Evol. Microbiol.">
        <title>The Global Catalogue of Microorganisms (GCM) 10K type strain sequencing project: providing services to taxonomists for standard genome sequencing and annotation.</title>
        <authorList>
            <consortium name="The Broad Institute Genomics Platform"/>
            <consortium name="The Broad Institute Genome Sequencing Center for Infectious Disease"/>
            <person name="Wu L."/>
            <person name="Ma J."/>
        </authorList>
    </citation>
    <scope>NUCLEOTIDE SEQUENCE [LARGE SCALE GENOMIC DNA]</scope>
    <source>
        <strain evidence="3">DT43</strain>
    </source>
</reference>
<accession>A0ABV8YNJ8</accession>
<dbReference type="EMBL" id="JBHSFG010000031">
    <property type="protein sequence ID" value="MFC4466867.1"/>
    <property type="molecule type" value="Genomic_DNA"/>
</dbReference>
<keyword evidence="3" id="KW-1185">Reference proteome</keyword>
<protein>
    <submittedName>
        <fullName evidence="2">Uncharacterized protein</fullName>
    </submittedName>
</protein>
<dbReference type="RefSeq" id="WP_386343703.1">
    <property type="nucleotide sequence ID" value="NZ_JBHSFG010000031.1"/>
</dbReference>
<sequence length="392" mass="44239">MGRPRLRSLAGRSPPRTRPRDPSAAPPRHPGLPPQYLGGRYTRPPTGQYRPHEHFTGRWNTPLGVVAVIYGPNRPSSQEALDYHPDATTVVVTQFHYNIYGLPDLEAVDRERPDLAYEPRWSELAAHVGSPVPWWPSQLLREEHLIDWKPGRRRSPVVVTEPAWEPLYDMAYTQAKGSPLRIACLSIGHEVRTRAIEHAQQDLDHMNDIKTKADDSDYAQRCKAERAFLTLPGFPDTEDQAEVEAGTRDVIRQGLAQLCQRTDDLAVECLENIKMWSSKDLPFGEAFSITTTPTTAAASEWIQRLQPAKPTAIHRVWEREIKEVTGTFTDPVTHSPVVTKQGYYMFRPTDEISYHSYPPPATPRRQRHRCPSVGGGSTWRLQGVLARCGVPG</sequence>
<feature type="compositionally biased region" description="Pro residues" evidence="1">
    <location>
        <begin position="24"/>
        <end position="33"/>
    </location>
</feature>
<evidence type="ECO:0000313" key="2">
    <source>
        <dbReference type="EMBL" id="MFC4466867.1"/>
    </source>
</evidence>